<dbReference type="AlphaFoldDB" id="A0A8H5N7U5"/>
<keyword evidence="1" id="KW-0812">Transmembrane</keyword>
<accession>A0A8H5N7U5</accession>
<keyword evidence="1" id="KW-0472">Membrane</keyword>
<reference evidence="2 3" key="1">
    <citation type="submission" date="2020-05" db="EMBL/GenBank/DDBJ databases">
        <title>Identification and distribution of gene clusters putatively required for synthesis of sphingolipid metabolism inhibitors in phylogenetically diverse species of the filamentous fungus Fusarium.</title>
        <authorList>
            <person name="Kim H.-S."/>
            <person name="Busman M."/>
            <person name="Brown D.W."/>
            <person name="Divon H."/>
            <person name="Uhlig S."/>
            <person name="Proctor R.H."/>
        </authorList>
    </citation>
    <scope>NUCLEOTIDE SEQUENCE [LARGE SCALE GENOMIC DNA]</scope>
    <source>
        <strain evidence="2 3">NRRL 53147</strain>
    </source>
</reference>
<feature type="transmembrane region" description="Helical" evidence="1">
    <location>
        <begin position="78"/>
        <end position="101"/>
    </location>
</feature>
<dbReference type="EMBL" id="JAAOAM010000038">
    <property type="protein sequence ID" value="KAF5555144.1"/>
    <property type="molecule type" value="Genomic_DNA"/>
</dbReference>
<keyword evidence="3" id="KW-1185">Reference proteome</keyword>
<feature type="transmembrane region" description="Helical" evidence="1">
    <location>
        <begin position="53"/>
        <end position="71"/>
    </location>
</feature>
<evidence type="ECO:0000313" key="2">
    <source>
        <dbReference type="EMBL" id="KAF5555144.1"/>
    </source>
</evidence>
<protein>
    <submittedName>
        <fullName evidence="2">Uncharacterized protein</fullName>
    </submittedName>
</protein>
<name>A0A8H5N7U5_9HYPO</name>
<evidence type="ECO:0000313" key="3">
    <source>
        <dbReference type="Proteomes" id="UP000522262"/>
    </source>
</evidence>
<dbReference type="Proteomes" id="UP000522262">
    <property type="component" value="Unassembled WGS sequence"/>
</dbReference>
<gene>
    <name evidence="2" type="ORF">FMEXI_1664</name>
</gene>
<organism evidence="2 3">
    <name type="scientific">Fusarium mexicanum</name>
    <dbReference type="NCBI Taxonomy" id="751941"/>
    <lineage>
        <taxon>Eukaryota</taxon>
        <taxon>Fungi</taxon>
        <taxon>Dikarya</taxon>
        <taxon>Ascomycota</taxon>
        <taxon>Pezizomycotina</taxon>
        <taxon>Sordariomycetes</taxon>
        <taxon>Hypocreomycetidae</taxon>
        <taxon>Hypocreales</taxon>
        <taxon>Nectriaceae</taxon>
        <taxon>Fusarium</taxon>
        <taxon>Fusarium fujikuroi species complex</taxon>
    </lineage>
</organism>
<proteinExistence type="predicted"/>
<comment type="caution">
    <text evidence="2">The sequence shown here is derived from an EMBL/GenBank/DDBJ whole genome shotgun (WGS) entry which is preliminary data.</text>
</comment>
<evidence type="ECO:0000256" key="1">
    <source>
        <dbReference type="SAM" id="Phobius"/>
    </source>
</evidence>
<keyword evidence="1" id="KW-1133">Transmembrane helix</keyword>
<sequence length="106" mass="11748">MFPLDLTASPYETIKSALDHLLFSVQQLFEEIDWSEAFKASEQHVSELLPENFVGLFISLVIIVLVGRFVVATVKGTLTLLATVVKTCLIAYMLAIVLYLVNKMAG</sequence>